<feature type="region of interest" description="Disordered" evidence="1">
    <location>
        <begin position="240"/>
        <end position="266"/>
    </location>
</feature>
<keyword evidence="2" id="KW-1133">Transmembrane helix</keyword>
<dbReference type="Proteomes" id="UP001428774">
    <property type="component" value="Unassembled WGS sequence"/>
</dbReference>
<feature type="transmembrane region" description="Helical" evidence="2">
    <location>
        <begin position="180"/>
        <end position="201"/>
    </location>
</feature>
<evidence type="ECO:0000313" key="4">
    <source>
        <dbReference type="Proteomes" id="UP001428774"/>
    </source>
</evidence>
<comment type="caution">
    <text evidence="3">The sequence shown here is derived from an EMBL/GenBank/DDBJ whole genome shotgun (WGS) entry which is preliminary data.</text>
</comment>
<keyword evidence="4" id="KW-1185">Reference proteome</keyword>
<feature type="compositionally biased region" description="Low complexity" evidence="1">
    <location>
        <begin position="119"/>
        <end position="128"/>
    </location>
</feature>
<accession>A0AAW9SCK9</accession>
<keyword evidence="2" id="KW-0472">Membrane</keyword>
<proteinExistence type="predicted"/>
<organism evidence="3 4">
    <name type="scientific">Ponticoccus litoralis</name>
    <dbReference type="NCBI Taxonomy" id="422297"/>
    <lineage>
        <taxon>Bacteria</taxon>
        <taxon>Pseudomonadati</taxon>
        <taxon>Pseudomonadota</taxon>
        <taxon>Alphaproteobacteria</taxon>
        <taxon>Rhodobacterales</taxon>
        <taxon>Roseobacteraceae</taxon>
        <taxon>Ponticoccus</taxon>
    </lineage>
</organism>
<sequence>MPTWRRICNGPSPIPHWEPEDEDEDGPPPAPPVGAPDPQRRLDPEIAEIFREEREYEDRRRSAETLESQPDLGLTEPDEDEQARRARQARERMAKMRGSDDAAPPAAPPPDKADPEGTAMAAAAAAAAGSRRDLLPDVDEINQSLRSNGAETRVVDSAKDETARRDAEAARHGGGFGKGFLTMVVLVGGAVALYAFALGLADRVPALAPLLDSYVTAVDQARAWLDAQVTALLTTLDSLSSEAQTEAPETTAPETMPPAEPAPEGN</sequence>
<feature type="compositionally biased region" description="Basic and acidic residues" evidence="1">
    <location>
        <begin position="82"/>
        <end position="100"/>
    </location>
</feature>
<evidence type="ECO:0000313" key="3">
    <source>
        <dbReference type="EMBL" id="MEN9061784.1"/>
    </source>
</evidence>
<feature type="compositionally biased region" description="Low complexity" evidence="1">
    <location>
        <begin position="240"/>
        <end position="254"/>
    </location>
</feature>
<dbReference type="RefSeq" id="WP_347168082.1">
    <property type="nucleotide sequence ID" value="NZ_JBDNCH010000002.1"/>
</dbReference>
<feature type="compositionally biased region" description="Pro residues" evidence="1">
    <location>
        <begin position="255"/>
        <end position="266"/>
    </location>
</feature>
<feature type="region of interest" description="Disordered" evidence="1">
    <location>
        <begin position="1"/>
        <end position="134"/>
    </location>
</feature>
<keyword evidence="2" id="KW-0812">Transmembrane</keyword>
<protein>
    <submittedName>
        <fullName evidence="3">Uncharacterized protein</fullName>
    </submittedName>
</protein>
<gene>
    <name evidence="3" type="ORF">ABFB10_12895</name>
</gene>
<evidence type="ECO:0000256" key="1">
    <source>
        <dbReference type="SAM" id="MobiDB-lite"/>
    </source>
</evidence>
<evidence type="ECO:0000256" key="2">
    <source>
        <dbReference type="SAM" id="Phobius"/>
    </source>
</evidence>
<reference evidence="3 4" key="1">
    <citation type="submission" date="2024-05" db="EMBL/GenBank/DDBJ databases">
        <title>Genome sequence of Ponticoccus litoralis KCCM 90028.</title>
        <authorList>
            <person name="Kim J.M."/>
            <person name="Lee J.K."/>
            <person name="Choi B.J."/>
            <person name="Bayburt H."/>
            <person name="Baek J.H."/>
            <person name="Jeon C.O."/>
        </authorList>
    </citation>
    <scope>NUCLEOTIDE SEQUENCE [LARGE SCALE GENOMIC DNA]</scope>
    <source>
        <strain evidence="3 4">KCCM 90028</strain>
    </source>
</reference>
<dbReference type="AlphaFoldDB" id="A0AAW9SCK9"/>
<name>A0AAW9SCK9_9RHOB</name>
<feature type="compositionally biased region" description="Basic and acidic residues" evidence="1">
    <location>
        <begin position="38"/>
        <end position="64"/>
    </location>
</feature>
<dbReference type="EMBL" id="JBDNCH010000002">
    <property type="protein sequence ID" value="MEN9061784.1"/>
    <property type="molecule type" value="Genomic_DNA"/>
</dbReference>